<dbReference type="PANTHER" id="PTHR33121:SF70">
    <property type="entry name" value="SIGNALING PROTEIN YKOW"/>
    <property type="match status" value="1"/>
</dbReference>
<dbReference type="RefSeq" id="WP_289414159.1">
    <property type="nucleotide sequence ID" value="NZ_JAQIBD010000003.1"/>
</dbReference>
<dbReference type="Pfam" id="PF00563">
    <property type="entry name" value="EAL"/>
    <property type="match status" value="1"/>
</dbReference>
<evidence type="ECO:0000259" key="2">
    <source>
        <dbReference type="PROSITE" id="PS50883"/>
    </source>
</evidence>
<reference evidence="3" key="1">
    <citation type="submission" date="2023-01" db="EMBL/GenBank/DDBJ databases">
        <title>Sulfurovum sp. zt1-1 genome assembly.</title>
        <authorList>
            <person name="Wang J."/>
        </authorList>
    </citation>
    <scope>NUCLEOTIDE SEQUENCE</scope>
    <source>
        <strain evidence="3">Zt1-1</strain>
    </source>
</reference>
<evidence type="ECO:0000313" key="3">
    <source>
        <dbReference type="EMBL" id="MDM5272360.1"/>
    </source>
</evidence>
<comment type="caution">
    <text evidence="3">The sequence shown here is derived from an EMBL/GenBank/DDBJ whole genome shotgun (WGS) entry which is preliminary data.</text>
</comment>
<keyword evidence="1" id="KW-0472">Membrane</keyword>
<feature type="transmembrane region" description="Helical" evidence="1">
    <location>
        <begin position="48"/>
        <end position="66"/>
    </location>
</feature>
<dbReference type="Gene3D" id="3.20.20.450">
    <property type="entry name" value="EAL domain"/>
    <property type="match status" value="1"/>
</dbReference>
<dbReference type="SMART" id="SM00052">
    <property type="entry name" value="EAL"/>
    <property type="match status" value="1"/>
</dbReference>
<sequence length="477" mass="55529">MLLSELEERGRRFKLALRAAIPILVLVALVVYSTYLKGEIVDLNFENKILIAAMVFISVYFIYFFLERSVEESLIDPVTHGFNERAFWEKLKKKKPDALALLVVDNLYLINQNYSNEQVDLLLYNMIHKINHYLREKGIKEPLIARRYGAEFLIGLTTIDEPVTDIINAFINKYGTIDHIELDYQYAVITNPDFNLKKDISQLRNILNSNQSKDDDSKELVKDAKEYSEIEQTIVNAMKKGDLSLSFRPLFNLHTNTIDTYEIAAKLKHQTKEDILPRVYLPIINKMGLGREYDMMLLKHVVDLLPLIDKNISLTFNLSPFSLRDKQFQDQFFKLLEESNIDASRIIIQLYERKTHHNLSGYLRTLKQIRAHGVRICIDNFGASNASMEYMKHFSFDMIQFDREYVTKLSDKNTLAMLDSLIKMSKELGITTVAKWVDKEEQKEKLKLLGIDYLQGFGIAKPIDEYHLIEKYNKGNK</sequence>
<evidence type="ECO:0000313" key="4">
    <source>
        <dbReference type="Proteomes" id="UP001169069"/>
    </source>
</evidence>
<dbReference type="SUPFAM" id="SSF141868">
    <property type="entry name" value="EAL domain-like"/>
    <property type="match status" value="1"/>
</dbReference>
<keyword evidence="1" id="KW-0812">Transmembrane</keyword>
<dbReference type="InterPro" id="IPR050706">
    <property type="entry name" value="Cyclic-di-GMP_PDE-like"/>
</dbReference>
<gene>
    <name evidence="3" type="ORF">PGH07_09210</name>
</gene>
<organism evidence="3 4">
    <name type="scientific">Sulfurovum zhangzhouensis</name>
    <dbReference type="NCBI Taxonomy" id="3019067"/>
    <lineage>
        <taxon>Bacteria</taxon>
        <taxon>Pseudomonadati</taxon>
        <taxon>Campylobacterota</taxon>
        <taxon>Epsilonproteobacteria</taxon>
        <taxon>Campylobacterales</taxon>
        <taxon>Sulfurovaceae</taxon>
        <taxon>Sulfurovum</taxon>
    </lineage>
</organism>
<dbReference type="CDD" id="cd01948">
    <property type="entry name" value="EAL"/>
    <property type="match status" value="1"/>
</dbReference>
<dbReference type="InterPro" id="IPR035919">
    <property type="entry name" value="EAL_sf"/>
</dbReference>
<proteinExistence type="predicted"/>
<feature type="transmembrane region" description="Helical" evidence="1">
    <location>
        <begin position="15"/>
        <end position="36"/>
    </location>
</feature>
<name>A0ABT7QZT5_9BACT</name>
<dbReference type="InterPro" id="IPR001633">
    <property type="entry name" value="EAL_dom"/>
</dbReference>
<evidence type="ECO:0000256" key="1">
    <source>
        <dbReference type="SAM" id="Phobius"/>
    </source>
</evidence>
<keyword evidence="4" id="KW-1185">Reference proteome</keyword>
<dbReference type="Gene3D" id="3.30.70.270">
    <property type="match status" value="1"/>
</dbReference>
<dbReference type="PROSITE" id="PS50883">
    <property type="entry name" value="EAL"/>
    <property type="match status" value="1"/>
</dbReference>
<dbReference type="EMBL" id="JAQIBD010000003">
    <property type="protein sequence ID" value="MDM5272360.1"/>
    <property type="molecule type" value="Genomic_DNA"/>
</dbReference>
<dbReference type="InterPro" id="IPR043128">
    <property type="entry name" value="Rev_trsase/Diguanyl_cyclase"/>
</dbReference>
<accession>A0ABT7QZT5</accession>
<dbReference type="Proteomes" id="UP001169069">
    <property type="component" value="Unassembled WGS sequence"/>
</dbReference>
<dbReference type="PANTHER" id="PTHR33121">
    <property type="entry name" value="CYCLIC DI-GMP PHOSPHODIESTERASE PDEF"/>
    <property type="match status" value="1"/>
</dbReference>
<feature type="domain" description="EAL" evidence="2">
    <location>
        <begin position="227"/>
        <end position="476"/>
    </location>
</feature>
<keyword evidence="1" id="KW-1133">Transmembrane helix</keyword>
<protein>
    <submittedName>
        <fullName evidence="3">GGDEF domain-containing protein</fullName>
    </submittedName>
</protein>